<protein>
    <submittedName>
        <fullName evidence="2">Uncharacterized protein</fullName>
    </submittedName>
</protein>
<evidence type="ECO:0000313" key="3">
    <source>
        <dbReference type="Proteomes" id="UP000093894"/>
    </source>
</evidence>
<dbReference type="AlphaFoldDB" id="A0A853M0A3"/>
<evidence type="ECO:0000256" key="1">
    <source>
        <dbReference type="SAM" id="MobiDB-lite"/>
    </source>
</evidence>
<organism evidence="2 3">
    <name type="scientific">Mycobacterium colombiense</name>
    <dbReference type="NCBI Taxonomy" id="339268"/>
    <lineage>
        <taxon>Bacteria</taxon>
        <taxon>Bacillati</taxon>
        <taxon>Actinomycetota</taxon>
        <taxon>Actinomycetes</taxon>
        <taxon>Mycobacteriales</taxon>
        <taxon>Mycobacteriaceae</taxon>
        <taxon>Mycobacterium</taxon>
        <taxon>Mycobacterium avium complex (MAC)</taxon>
    </lineage>
</organism>
<proteinExistence type="predicted"/>
<accession>A0A853M0A3</accession>
<dbReference type="RefSeq" id="WP_065055273.1">
    <property type="nucleotide sequence ID" value="NZ_LZKW01000281.1"/>
</dbReference>
<name>A0A853M0A3_9MYCO</name>
<comment type="caution">
    <text evidence="2">The sequence shown here is derived from an EMBL/GenBank/DDBJ whole genome shotgun (WGS) entry which is preliminary data.</text>
</comment>
<feature type="region of interest" description="Disordered" evidence="1">
    <location>
        <begin position="14"/>
        <end position="38"/>
    </location>
</feature>
<dbReference type="Proteomes" id="UP000093894">
    <property type="component" value="Unassembled WGS sequence"/>
</dbReference>
<dbReference type="EMBL" id="LZLG01000079">
    <property type="protein sequence ID" value="OBJ60172.1"/>
    <property type="molecule type" value="Genomic_DNA"/>
</dbReference>
<sequence length="336" mass="36796">MTKLDSRLREALKAARDLSGAGDAPQRAGEPTRGRQLPQSTRVRALAAEQLVRMGFDATTIDRELAAERAESHRRLEKLKAESVAQSGARAESLARMVDAQREAWGGVIGLGPPTTQYLTLDSPVEIWATDGVSLESTTIEPYKSRAQIRLDASESHDWWHGAYLFTTNYDFLHFYFVWENQQSESAVVDVNAILILNGFCSAHSQGGWFFGGKGELTLDPTLDLLQTWTQPLSSAPPQLGETWNVLDLVADSTGFDTDDKTNYEVVYRGTAVGYQQEIVPPGQNLIIDVALRLGSYVDNSEVSADFATGEFYVMSPLVGLTAVYPAIGAVYAPSN</sequence>
<reference evidence="2 3" key="1">
    <citation type="submission" date="2016-06" db="EMBL/GenBank/DDBJ databases">
        <authorList>
            <person name="Sutton G."/>
            <person name="Brinkac L."/>
            <person name="Sanka R."/>
            <person name="Adams M."/>
            <person name="Lau E."/>
            <person name="Garcia-Basteiro A."/>
            <person name="Lopez-Varela E."/>
            <person name="Palencia S."/>
        </authorList>
    </citation>
    <scope>NUCLEOTIDE SEQUENCE [LARGE SCALE GENOMIC DNA]</scope>
    <source>
        <strain evidence="2 3">1164983.0</strain>
    </source>
</reference>
<gene>
    <name evidence="2" type="ORF">A5628_09435</name>
</gene>
<evidence type="ECO:0000313" key="2">
    <source>
        <dbReference type="EMBL" id="OBJ60172.1"/>
    </source>
</evidence>